<evidence type="ECO:0000313" key="3">
    <source>
        <dbReference type="Proteomes" id="UP000483820"/>
    </source>
</evidence>
<feature type="region of interest" description="Disordered" evidence="1">
    <location>
        <begin position="196"/>
        <end position="239"/>
    </location>
</feature>
<dbReference type="EMBL" id="WUAV01000006">
    <property type="protein sequence ID" value="KAF1745677.1"/>
    <property type="molecule type" value="Genomic_DNA"/>
</dbReference>
<dbReference type="CTD" id="9809799"/>
<gene>
    <name evidence="2" type="ORF">GCK72_022124</name>
</gene>
<reference evidence="2 3" key="1">
    <citation type="submission" date="2019-12" db="EMBL/GenBank/DDBJ databases">
        <title>Chromosome-level assembly of the Caenorhabditis remanei genome.</title>
        <authorList>
            <person name="Teterina A.A."/>
            <person name="Willis J.H."/>
            <person name="Phillips P.C."/>
        </authorList>
    </citation>
    <scope>NUCLEOTIDE SEQUENCE [LARGE SCALE GENOMIC DNA]</scope>
    <source>
        <strain evidence="2 3">PX506</strain>
        <tissue evidence="2">Whole organism</tissue>
    </source>
</reference>
<dbReference type="AlphaFoldDB" id="A0A6A5FSX3"/>
<feature type="compositionally biased region" description="Polar residues" evidence="1">
    <location>
        <begin position="196"/>
        <end position="212"/>
    </location>
</feature>
<proteinExistence type="predicted"/>
<evidence type="ECO:0000256" key="1">
    <source>
        <dbReference type="SAM" id="MobiDB-lite"/>
    </source>
</evidence>
<feature type="region of interest" description="Disordered" evidence="1">
    <location>
        <begin position="699"/>
        <end position="742"/>
    </location>
</feature>
<feature type="region of interest" description="Disordered" evidence="1">
    <location>
        <begin position="96"/>
        <end position="149"/>
    </location>
</feature>
<organism evidence="2 3">
    <name type="scientific">Caenorhabditis remanei</name>
    <name type="common">Caenorhabditis vulgaris</name>
    <dbReference type="NCBI Taxonomy" id="31234"/>
    <lineage>
        <taxon>Eukaryota</taxon>
        <taxon>Metazoa</taxon>
        <taxon>Ecdysozoa</taxon>
        <taxon>Nematoda</taxon>
        <taxon>Chromadorea</taxon>
        <taxon>Rhabditida</taxon>
        <taxon>Rhabditina</taxon>
        <taxon>Rhabditomorpha</taxon>
        <taxon>Rhabditoidea</taxon>
        <taxon>Rhabditidae</taxon>
        <taxon>Peloderinae</taxon>
        <taxon>Caenorhabditis</taxon>
    </lineage>
</organism>
<dbReference type="GeneID" id="9809799"/>
<feature type="region of interest" description="Disordered" evidence="1">
    <location>
        <begin position="1"/>
        <end position="30"/>
    </location>
</feature>
<feature type="compositionally biased region" description="Polar residues" evidence="1">
    <location>
        <begin position="136"/>
        <end position="149"/>
    </location>
</feature>
<sequence>MGRGKSGYAVREKKETCAPKRPRFPFGGNQRHRAYPANFCPGEAGPSNGMKQYIWRQNVLENHRRANDFPDFEMGNPSHLFALKKEAEEQAALLKAETEKRSVSTQVDENSFSEEHTLPVTDQAASTNPTLRPESTLGNSIGSVNPSNAESFDDQDMIIMESSSTQMNTQGATVPPSGESWPQQIKNREKFPSILVSSSSNEHALSTPNTESDSTEIRFESNSVRQASGRAQKRKNQKRRRCLLDHCSGFPRRKSSEMKGDPDGLQTNFGKQFITDKKGELQKLLKELDTKIYEVMREETKEENMKKTKLIEELSQILERSRQDGAEKVVQEITPDEEMDESNIELGPWEEDWKCKAPTNGRVPYSEFGEEDWERIRKEVRYEDSGRPVQAEASREGFAYKYTASYRCLETVPEKIEEITEKFTRPYRSIKFSYKIKQGFYSGVELETTSIASITFTLKTTPTVFIRFSENLPSQSFELRLFKEVSLVPPLCPGFPSCLILTPIKNAEGMIFRQMEKLSPRFEKLKAVMRIGNIPMTVSKPLFFVLKSEPLEPETDCTVNVLSDSRFSSQISAVAGFIIMSSNFPLHVRRLKMNYLTDNTFWDTVSSLGLVWVFLAHQGGPRGWRLMSRDSIPVRCTSNFVEWSDKPNRIYPLYPPIHPFRPLQIETNLNWDDSFNPGKPFPSIPATSVLLPDISMLNCDGSGPSTSRPPRAHGDSANEDSTPQPPETSPELPSPDFFSVPRREENGKKIPAVSAHATQIPLPFRPSSNLTFDFTSLLQHKILHLHQLGKNYSNHTRKHLNTIGGEKDPVAMKSPEMSSSEMQREHGVEVVGDAVEVLDSAGG</sequence>
<name>A0A6A5FSX3_CAERE</name>
<dbReference type="RefSeq" id="XP_053578232.1">
    <property type="nucleotide sequence ID" value="XM_053734666.1"/>
</dbReference>
<dbReference type="Proteomes" id="UP000483820">
    <property type="component" value="Chromosome X"/>
</dbReference>
<comment type="caution">
    <text evidence="2">The sequence shown here is derived from an EMBL/GenBank/DDBJ whole genome shotgun (WGS) entry which is preliminary data.</text>
</comment>
<dbReference type="KEGG" id="crq:GCK72_022124"/>
<evidence type="ECO:0000313" key="2">
    <source>
        <dbReference type="EMBL" id="KAF1745677.1"/>
    </source>
</evidence>
<protein>
    <submittedName>
        <fullName evidence="2">Uncharacterized protein</fullName>
    </submittedName>
</protein>
<feature type="region of interest" description="Disordered" evidence="1">
    <location>
        <begin position="802"/>
        <end position="827"/>
    </location>
</feature>
<accession>A0A6A5FSX3</accession>